<dbReference type="Proteomes" id="UP000814140">
    <property type="component" value="Unassembled WGS sequence"/>
</dbReference>
<reference evidence="1" key="1">
    <citation type="submission" date="2021-03" db="EMBL/GenBank/DDBJ databases">
        <authorList>
            <consortium name="DOE Joint Genome Institute"/>
            <person name="Ahrendt S."/>
            <person name="Looney B.P."/>
            <person name="Miyauchi S."/>
            <person name="Morin E."/>
            <person name="Drula E."/>
            <person name="Courty P.E."/>
            <person name="Chicoki N."/>
            <person name="Fauchery L."/>
            <person name="Kohler A."/>
            <person name="Kuo A."/>
            <person name="Labutti K."/>
            <person name="Pangilinan J."/>
            <person name="Lipzen A."/>
            <person name="Riley R."/>
            <person name="Andreopoulos W."/>
            <person name="He G."/>
            <person name="Johnson J."/>
            <person name="Barry K.W."/>
            <person name="Grigoriev I.V."/>
            <person name="Nagy L."/>
            <person name="Hibbett D."/>
            <person name="Henrissat B."/>
            <person name="Matheny P.B."/>
            <person name="Labbe J."/>
            <person name="Martin F."/>
        </authorList>
    </citation>
    <scope>NUCLEOTIDE SEQUENCE</scope>
    <source>
        <strain evidence="1">HHB10654</strain>
    </source>
</reference>
<reference evidence="1" key="2">
    <citation type="journal article" date="2022" name="New Phytol.">
        <title>Evolutionary transition to the ectomycorrhizal habit in the genomes of a hyperdiverse lineage of mushroom-forming fungi.</title>
        <authorList>
            <person name="Looney B."/>
            <person name="Miyauchi S."/>
            <person name="Morin E."/>
            <person name="Drula E."/>
            <person name="Courty P.E."/>
            <person name="Kohler A."/>
            <person name="Kuo A."/>
            <person name="LaButti K."/>
            <person name="Pangilinan J."/>
            <person name="Lipzen A."/>
            <person name="Riley R."/>
            <person name="Andreopoulos W."/>
            <person name="He G."/>
            <person name="Johnson J."/>
            <person name="Nolan M."/>
            <person name="Tritt A."/>
            <person name="Barry K.W."/>
            <person name="Grigoriev I.V."/>
            <person name="Nagy L.G."/>
            <person name="Hibbett D."/>
            <person name="Henrissat B."/>
            <person name="Matheny P.B."/>
            <person name="Labbe J."/>
            <person name="Martin F.M."/>
        </authorList>
    </citation>
    <scope>NUCLEOTIDE SEQUENCE</scope>
    <source>
        <strain evidence="1">HHB10654</strain>
    </source>
</reference>
<dbReference type="EMBL" id="MU277188">
    <property type="protein sequence ID" value="KAI0068099.1"/>
    <property type="molecule type" value="Genomic_DNA"/>
</dbReference>
<accession>A0ACB8TI54</accession>
<gene>
    <name evidence="1" type="ORF">BV25DRAFT_1818467</name>
</gene>
<sequence>MATTARQLYLDDWKSKGLDIRQICAGCFRHLRVAFHVHVGGPQCIKCLPATMTTLRRCTACKVSFYCSRECQKKDWAKHRVNCINMVSTAPRIDMELKRADAFGEGWCDRPEIEVAAKSAMHFTPRTVRGSYIFLVYVDATVTYDPPSAPSIAEHAKFAFHVVDARWAPRSDIRDVLVNMLLEPDADEPEGGSDVQLRKMEKYLLRPKKDMTDGVPVLVIDKGARYPHKFFADVHEDWLERFKRDASD</sequence>
<comment type="caution">
    <text evidence="1">The sequence shown here is derived from an EMBL/GenBank/DDBJ whole genome shotgun (WGS) entry which is preliminary data.</text>
</comment>
<keyword evidence="2" id="KW-1185">Reference proteome</keyword>
<protein>
    <submittedName>
        <fullName evidence="1">Uncharacterized protein</fullName>
    </submittedName>
</protein>
<proteinExistence type="predicted"/>
<evidence type="ECO:0000313" key="1">
    <source>
        <dbReference type="EMBL" id="KAI0068099.1"/>
    </source>
</evidence>
<organism evidence="1 2">
    <name type="scientific">Artomyces pyxidatus</name>
    <dbReference type="NCBI Taxonomy" id="48021"/>
    <lineage>
        <taxon>Eukaryota</taxon>
        <taxon>Fungi</taxon>
        <taxon>Dikarya</taxon>
        <taxon>Basidiomycota</taxon>
        <taxon>Agaricomycotina</taxon>
        <taxon>Agaricomycetes</taxon>
        <taxon>Russulales</taxon>
        <taxon>Auriscalpiaceae</taxon>
        <taxon>Artomyces</taxon>
    </lineage>
</organism>
<name>A0ACB8TI54_9AGAM</name>
<evidence type="ECO:0000313" key="2">
    <source>
        <dbReference type="Proteomes" id="UP000814140"/>
    </source>
</evidence>